<dbReference type="HOGENOM" id="CLU_2332725_0_0_0"/>
<geneLocation type="plasmid" evidence="3">
    <name>Tros</name>
</geneLocation>
<keyword evidence="3" id="KW-1185">Reference proteome</keyword>
<feature type="region of interest" description="Disordered" evidence="1">
    <location>
        <begin position="1"/>
        <end position="98"/>
    </location>
</feature>
<protein>
    <submittedName>
        <fullName evidence="2">Expressed protein</fullName>
    </submittedName>
</protein>
<sequence length="98" mass="10356">MRPAASTSPRVALLAAGADAPDRTTGARAESRAATPRGKDVEPTRAARARKSSGEGQASAPWLGSRRGLARWMARRDQVDERDSRTLGRGTQAGGRSK</sequence>
<dbReference type="Proteomes" id="UP000000447">
    <property type="component" value="Plasmid unnamed"/>
</dbReference>
<accession>B9L575</accession>
<reference evidence="2 3" key="1">
    <citation type="journal article" date="2009" name="PLoS ONE">
        <title>Complete genome sequence of the aerobic CO-oxidizing thermophile Thermomicrobium roseum.</title>
        <authorList>
            <person name="Wu D."/>
            <person name="Raymond J."/>
            <person name="Wu M."/>
            <person name="Chatterji S."/>
            <person name="Ren Q."/>
            <person name="Graham J.E."/>
            <person name="Bryant D.A."/>
            <person name="Robb F."/>
            <person name="Colman A."/>
            <person name="Tallon L.J."/>
            <person name="Badger J.H."/>
            <person name="Madupu R."/>
            <person name="Ward N.L."/>
            <person name="Eisen J.A."/>
        </authorList>
    </citation>
    <scope>NUCLEOTIDE SEQUENCE [LARGE SCALE GENOMIC DNA]</scope>
    <source>
        <strain evidence="3">ATCC 27502 / DSM 5159 / P-2</strain>
        <plasmid evidence="2">unnamed</plasmid>
    </source>
</reference>
<feature type="compositionally biased region" description="Basic and acidic residues" evidence="1">
    <location>
        <begin position="74"/>
        <end position="86"/>
    </location>
</feature>
<dbReference type="EMBL" id="CP001276">
    <property type="protein sequence ID" value="ACM06527.1"/>
    <property type="molecule type" value="Genomic_DNA"/>
</dbReference>
<evidence type="ECO:0000313" key="3">
    <source>
        <dbReference type="Proteomes" id="UP000000447"/>
    </source>
</evidence>
<keyword evidence="2" id="KW-0614">Plasmid</keyword>
<evidence type="ECO:0000313" key="2">
    <source>
        <dbReference type="EMBL" id="ACM06527.1"/>
    </source>
</evidence>
<dbReference type="KEGG" id="tro:trd_A0003"/>
<gene>
    <name evidence="2" type="ordered locus">trd_A0003</name>
</gene>
<organism evidence="2 3">
    <name type="scientific">Thermomicrobium roseum (strain ATCC 27502 / DSM 5159 / P-2)</name>
    <dbReference type="NCBI Taxonomy" id="309801"/>
    <lineage>
        <taxon>Bacteria</taxon>
        <taxon>Pseudomonadati</taxon>
        <taxon>Thermomicrobiota</taxon>
        <taxon>Thermomicrobia</taxon>
        <taxon>Thermomicrobiales</taxon>
        <taxon>Thermomicrobiaceae</taxon>
        <taxon>Thermomicrobium</taxon>
    </lineage>
</organism>
<name>B9L575_THERP</name>
<dbReference type="AlphaFoldDB" id="B9L575"/>
<evidence type="ECO:0000256" key="1">
    <source>
        <dbReference type="SAM" id="MobiDB-lite"/>
    </source>
</evidence>
<proteinExistence type="predicted"/>